<keyword evidence="2" id="KW-1133">Transmembrane helix</keyword>
<dbReference type="AlphaFoldDB" id="A0A2P8HYG9"/>
<dbReference type="GO" id="GO:0003677">
    <property type="term" value="F:DNA binding"/>
    <property type="evidence" value="ECO:0007669"/>
    <property type="project" value="InterPro"/>
</dbReference>
<dbReference type="InterPro" id="IPR010982">
    <property type="entry name" value="Lambda_DNA-bd_dom_sf"/>
</dbReference>
<sequence>MAELGTFLKQHRENKQMTLEQLQERTKIQKRYLEAIEQDDYSALPGTFYARAFVKSYSEAVGLNPDDVFEQFGHELPQPKSQADQIPSRSERIKKSEVQRKKPKFAPFLSALAVLAAVLIIAVAIWVFNMNDGGDEAENMPVEDENGNEEFETNEGDESAEEDEEENAQEEGSDEEAAEADAEAENDEGSEDEAATEEDDEDEEEQEEAGLEEASVEGTHAEYYVTGSEEIEIELEFEGNSYVGFQDQNRSILEEASPGTEEAEQTYDFTDEGYVSMNIGHAPSLTVYVNGIEAAYAADTAQSDVQRITVMRE</sequence>
<feature type="compositionally biased region" description="Basic and acidic residues" evidence="1">
    <location>
        <begin position="89"/>
        <end position="98"/>
    </location>
</feature>
<dbReference type="Pfam" id="PF13464">
    <property type="entry name" value="RodZ_C"/>
    <property type="match status" value="1"/>
</dbReference>
<dbReference type="Pfam" id="PF13413">
    <property type="entry name" value="HTH_25"/>
    <property type="match status" value="1"/>
</dbReference>
<accession>A0A2P8HYG9</accession>
<dbReference type="InterPro" id="IPR050400">
    <property type="entry name" value="Bact_Cytoskel_RodZ"/>
</dbReference>
<feature type="compositionally biased region" description="Polar residues" evidence="1">
    <location>
        <begin position="79"/>
        <end position="88"/>
    </location>
</feature>
<protein>
    <submittedName>
        <fullName evidence="4">Cytoskeletal protein RodZ</fullName>
    </submittedName>
</protein>
<gene>
    <name evidence="4" type="ORF">B0H94_101163</name>
</gene>
<feature type="domain" description="Cytoskeleton protein RodZ-like C-terminal" evidence="3">
    <location>
        <begin position="234"/>
        <end position="309"/>
    </location>
</feature>
<dbReference type="OrthoDB" id="9797543at2"/>
<feature type="region of interest" description="Disordered" evidence="1">
    <location>
        <begin position="76"/>
        <end position="98"/>
    </location>
</feature>
<dbReference type="InterPro" id="IPR001387">
    <property type="entry name" value="Cro/C1-type_HTH"/>
</dbReference>
<feature type="region of interest" description="Disordered" evidence="1">
    <location>
        <begin position="136"/>
        <end position="219"/>
    </location>
</feature>
<dbReference type="PANTHER" id="PTHR34475:SF1">
    <property type="entry name" value="CYTOSKELETON PROTEIN RODZ"/>
    <property type="match status" value="1"/>
</dbReference>
<evidence type="ECO:0000313" key="5">
    <source>
        <dbReference type="Proteomes" id="UP000242310"/>
    </source>
</evidence>
<feature type="transmembrane region" description="Helical" evidence="2">
    <location>
        <begin position="105"/>
        <end position="128"/>
    </location>
</feature>
<dbReference type="PANTHER" id="PTHR34475">
    <property type="match status" value="1"/>
</dbReference>
<name>A0A2P8HYG9_9BACI</name>
<proteinExistence type="predicted"/>
<comment type="caution">
    <text evidence="4">The sequence shown here is derived from an EMBL/GenBank/DDBJ whole genome shotgun (WGS) entry which is preliminary data.</text>
</comment>
<dbReference type="Gene3D" id="1.10.260.40">
    <property type="entry name" value="lambda repressor-like DNA-binding domains"/>
    <property type="match status" value="1"/>
</dbReference>
<organism evidence="4 5">
    <name type="scientific">Salsuginibacillus halophilus</name>
    <dbReference type="NCBI Taxonomy" id="517424"/>
    <lineage>
        <taxon>Bacteria</taxon>
        <taxon>Bacillati</taxon>
        <taxon>Bacillota</taxon>
        <taxon>Bacilli</taxon>
        <taxon>Bacillales</taxon>
        <taxon>Bacillaceae</taxon>
        <taxon>Salsuginibacillus</taxon>
    </lineage>
</organism>
<evidence type="ECO:0000256" key="2">
    <source>
        <dbReference type="SAM" id="Phobius"/>
    </source>
</evidence>
<reference evidence="4 5" key="1">
    <citation type="submission" date="2018-03" db="EMBL/GenBank/DDBJ databases">
        <title>Genomic Encyclopedia of Type Strains, Phase III (KMG-III): the genomes of soil and plant-associated and newly described type strains.</title>
        <authorList>
            <person name="Whitman W."/>
        </authorList>
    </citation>
    <scope>NUCLEOTIDE SEQUENCE [LARGE SCALE GENOMIC DNA]</scope>
    <source>
        <strain evidence="4 5">CGMCC 1.07653</strain>
    </source>
</reference>
<evidence type="ECO:0000259" key="3">
    <source>
        <dbReference type="Pfam" id="PF13464"/>
    </source>
</evidence>
<dbReference type="RefSeq" id="WP_106587330.1">
    <property type="nucleotide sequence ID" value="NZ_PYAV01000001.1"/>
</dbReference>
<dbReference type="SUPFAM" id="SSF47413">
    <property type="entry name" value="lambda repressor-like DNA-binding domains"/>
    <property type="match status" value="1"/>
</dbReference>
<keyword evidence="5" id="KW-1185">Reference proteome</keyword>
<dbReference type="InterPro" id="IPR025194">
    <property type="entry name" value="RodZ-like_C"/>
</dbReference>
<dbReference type="Proteomes" id="UP000242310">
    <property type="component" value="Unassembled WGS sequence"/>
</dbReference>
<keyword evidence="2" id="KW-0472">Membrane</keyword>
<dbReference type="CDD" id="cd00093">
    <property type="entry name" value="HTH_XRE"/>
    <property type="match status" value="1"/>
</dbReference>
<evidence type="ECO:0000256" key="1">
    <source>
        <dbReference type="SAM" id="MobiDB-lite"/>
    </source>
</evidence>
<dbReference type="EMBL" id="PYAV01000001">
    <property type="protein sequence ID" value="PSL51253.1"/>
    <property type="molecule type" value="Genomic_DNA"/>
</dbReference>
<keyword evidence="2" id="KW-0812">Transmembrane</keyword>
<feature type="compositionally biased region" description="Acidic residues" evidence="1">
    <location>
        <begin position="136"/>
        <end position="215"/>
    </location>
</feature>
<evidence type="ECO:0000313" key="4">
    <source>
        <dbReference type="EMBL" id="PSL51253.1"/>
    </source>
</evidence>